<keyword evidence="6 7" id="KW-0472">Membrane</keyword>
<dbReference type="Proteomes" id="UP000827721">
    <property type="component" value="Unassembled WGS sequence"/>
</dbReference>
<evidence type="ECO:0000256" key="4">
    <source>
        <dbReference type="ARBA" id="ARBA00022692"/>
    </source>
</evidence>
<dbReference type="EMBL" id="JAFEMO010000010">
    <property type="protein sequence ID" value="KAH7560766.1"/>
    <property type="molecule type" value="Genomic_DNA"/>
</dbReference>
<dbReference type="PANTHER" id="PTHR31326">
    <property type="entry name" value="PROTEIN CLT2, CHLOROPLASTIC"/>
    <property type="match status" value="1"/>
</dbReference>
<sequence>MMSCYRRLSNGPTASHDLLQSPKLAPVVEISWHFHDQTCPRPGFILRSSNRRSKLYVVKAAGQGGVWRRSEGGMEGAAEKVGPCSYAVGDLVEKRKSSGDRKMEVVFAAAVTVVMGVGNRVLYKLALVPLKQYPFFLAQLATFGYFIFLFLNFLCLFFDVMVLLYKNSRWSGDQWHGTDFEDNIEPTTDIVPAQYVIVYFSILYIRYHAGIVTDEMLSMPKGPFLAVGLLEALAAATGMAAGEVCLTASILFCDVSSLLIFSHALFDALFLGSAILSGVSIPILSQTFLVWQILLSVIFLGRRYKVNQLFGCFFVAIGVIITVASGSSAGHSLKEAGIFWSLLMIVSFLLQAADTVLKEIIFLDAAERLKIGVSWKRMGGSVDIFVVNSYGSAFQALFICLLLPFLSKLWGIPFSQLPNYIRDGAACFLNIGTLSSGCDGAPLLPLLFVLVNMGFNISLLNLLKISSALVSSLASTFSVPISIYVFTLPLPYLGAASSLPTGFVAGAIILVLGLLIYAWTPRTVSSNSARSSSTE</sequence>
<protein>
    <submittedName>
        <fullName evidence="8">Uncharacterized protein</fullName>
    </submittedName>
</protein>
<accession>A0ABQ8HI71</accession>
<evidence type="ECO:0000256" key="7">
    <source>
        <dbReference type="SAM" id="Phobius"/>
    </source>
</evidence>
<keyword evidence="9" id="KW-1185">Reference proteome</keyword>
<organism evidence="8 9">
    <name type="scientific">Xanthoceras sorbifolium</name>
    <dbReference type="NCBI Taxonomy" id="99658"/>
    <lineage>
        <taxon>Eukaryota</taxon>
        <taxon>Viridiplantae</taxon>
        <taxon>Streptophyta</taxon>
        <taxon>Embryophyta</taxon>
        <taxon>Tracheophyta</taxon>
        <taxon>Spermatophyta</taxon>
        <taxon>Magnoliopsida</taxon>
        <taxon>eudicotyledons</taxon>
        <taxon>Gunneridae</taxon>
        <taxon>Pentapetalae</taxon>
        <taxon>rosids</taxon>
        <taxon>malvids</taxon>
        <taxon>Sapindales</taxon>
        <taxon>Sapindaceae</taxon>
        <taxon>Xanthoceroideae</taxon>
        <taxon>Xanthoceras</taxon>
    </lineage>
</organism>
<gene>
    <name evidence="8" type="ORF">JRO89_XS10G0095500</name>
</gene>
<evidence type="ECO:0000256" key="5">
    <source>
        <dbReference type="ARBA" id="ARBA00022989"/>
    </source>
</evidence>
<evidence type="ECO:0000313" key="9">
    <source>
        <dbReference type="Proteomes" id="UP000827721"/>
    </source>
</evidence>
<keyword evidence="5 7" id="KW-1133">Transmembrane helix</keyword>
<evidence type="ECO:0000256" key="1">
    <source>
        <dbReference type="ARBA" id="ARBA00004141"/>
    </source>
</evidence>
<evidence type="ECO:0000256" key="3">
    <source>
        <dbReference type="ARBA" id="ARBA00022448"/>
    </source>
</evidence>
<feature type="transmembrane region" description="Helical" evidence="7">
    <location>
        <begin position="283"/>
        <end position="301"/>
    </location>
</feature>
<feature type="transmembrane region" description="Helical" evidence="7">
    <location>
        <begin position="499"/>
        <end position="520"/>
    </location>
</feature>
<comment type="subcellular location">
    <subcellularLocation>
        <location evidence="1">Membrane</location>
        <topology evidence="1">Multi-pass membrane protein</topology>
    </subcellularLocation>
</comment>
<comment type="similarity">
    <text evidence="2">Belongs to the CRT-like transporter family.</text>
</comment>
<dbReference type="Pfam" id="PF08627">
    <property type="entry name" value="CRT-like"/>
    <property type="match status" value="1"/>
</dbReference>
<dbReference type="PANTHER" id="PTHR31326:SF3">
    <property type="entry name" value="PROTEIN CLT3, CHLOROPLASTIC"/>
    <property type="match status" value="1"/>
</dbReference>
<feature type="transmembrane region" description="Helical" evidence="7">
    <location>
        <begin position="105"/>
        <end position="123"/>
    </location>
</feature>
<feature type="transmembrane region" description="Helical" evidence="7">
    <location>
        <begin position="384"/>
        <end position="406"/>
    </location>
</feature>
<keyword evidence="3" id="KW-0813">Transport</keyword>
<evidence type="ECO:0000256" key="6">
    <source>
        <dbReference type="ARBA" id="ARBA00023136"/>
    </source>
</evidence>
<feature type="transmembrane region" description="Helical" evidence="7">
    <location>
        <begin position="470"/>
        <end position="493"/>
    </location>
</feature>
<evidence type="ECO:0000313" key="8">
    <source>
        <dbReference type="EMBL" id="KAH7560766.1"/>
    </source>
</evidence>
<keyword evidence="4 7" id="KW-0812">Transmembrane</keyword>
<feature type="transmembrane region" description="Helical" evidence="7">
    <location>
        <begin position="143"/>
        <end position="165"/>
    </location>
</feature>
<name>A0ABQ8HI71_9ROSI</name>
<comment type="caution">
    <text evidence="8">The sequence shown here is derived from an EMBL/GenBank/DDBJ whole genome shotgun (WGS) entry which is preliminary data.</text>
</comment>
<feature type="transmembrane region" description="Helical" evidence="7">
    <location>
        <begin position="338"/>
        <end position="363"/>
    </location>
</feature>
<feature type="transmembrane region" description="Helical" evidence="7">
    <location>
        <begin position="443"/>
        <end position="463"/>
    </location>
</feature>
<proteinExistence type="inferred from homology"/>
<reference evidence="8 9" key="1">
    <citation type="submission" date="2021-02" db="EMBL/GenBank/DDBJ databases">
        <title>Plant Genome Project.</title>
        <authorList>
            <person name="Zhang R.-G."/>
        </authorList>
    </citation>
    <scope>NUCLEOTIDE SEQUENCE [LARGE SCALE GENOMIC DNA]</scope>
    <source>
        <tissue evidence="8">Leaves</tissue>
    </source>
</reference>
<dbReference type="InterPro" id="IPR013936">
    <property type="entry name" value="CRT-like"/>
</dbReference>
<evidence type="ECO:0000256" key="2">
    <source>
        <dbReference type="ARBA" id="ARBA00006690"/>
    </source>
</evidence>
<feature type="transmembrane region" description="Helical" evidence="7">
    <location>
        <begin position="308"/>
        <end position="326"/>
    </location>
</feature>